<dbReference type="InterPro" id="IPR019954">
    <property type="entry name" value="Ubiquitin_CS"/>
</dbReference>
<evidence type="ECO:0000313" key="2">
    <source>
        <dbReference type="EMBL" id="KAK8866632.1"/>
    </source>
</evidence>
<dbReference type="PROSITE" id="PS50053">
    <property type="entry name" value="UBIQUITIN_2"/>
    <property type="match status" value="1"/>
</dbReference>
<evidence type="ECO:0000313" key="3">
    <source>
        <dbReference type="Proteomes" id="UP001470230"/>
    </source>
</evidence>
<evidence type="ECO:0000259" key="1">
    <source>
        <dbReference type="PROSITE" id="PS50053"/>
    </source>
</evidence>
<dbReference type="InterPro" id="IPR000626">
    <property type="entry name" value="Ubiquitin-like_dom"/>
</dbReference>
<dbReference type="Pfam" id="PF00240">
    <property type="entry name" value="ubiquitin"/>
    <property type="match status" value="1"/>
</dbReference>
<dbReference type="PRINTS" id="PR00348">
    <property type="entry name" value="UBIQUITIN"/>
</dbReference>
<dbReference type="PROSITE" id="PS00299">
    <property type="entry name" value="UBIQUITIN_1"/>
    <property type="match status" value="1"/>
</dbReference>
<accession>A0ABR2IP13</accession>
<dbReference type="SMART" id="SM00213">
    <property type="entry name" value="UBQ"/>
    <property type="match status" value="1"/>
</dbReference>
<protein>
    <recommendedName>
        <fullName evidence="1">Ubiquitin-like domain-containing protein</fullName>
    </recommendedName>
</protein>
<gene>
    <name evidence="2" type="ORF">M9Y10_009598</name>
</gene>
<dbReference type="Gene3D" id="3.10.20.90">
    <property type="entry name" value="Phosphatidylinositol 3-kinase Catalytic Subunit, Chain A, domain 1"/>
    <property type="match status" value="1"/>
</dbReference>
<proteinExistence type="predicted"/>
<dbReference type="EMBL" id="JAPFFF010000015">
    <property type="protein sequence ID" value="KAK8866632.1"/>
    <property type="molecule type" value="Genomic_DNA"/>
</dbReference>
<dbReference type="InterPro" id="IPR029071">
    <property type="entry name" value="Ubiquitin-like_domsf"/>
</dbReference>
<organism evidence="2 3">
    <name type="scientific">Tritrichomonas musculus</name>
    <dbReference type="NCBI Taxonomy" id="1915356"/>
    <lineage>
        <taxon>Eukaryota</taxon>
        <taxon>Metamonada</taxon>
        <taxon>Parabasalia</taxon>
        <taxon>Tritrichomonadida</taxon>
        <taxon>Tritrichomonadidae</taxon>
        <taxon>Tritrichomonas</taxon>
    </lineage>
</organism>
<reference evidence="2 3" key="1">
    <citation type="submission" date="2024-04" db="EMBL/GenBank/DDBJ databases">
        <title>Tritrichomonas musculus Genome.</title>
        <authorList>
            <person name="Alves-Ferreira E."/>
            <person name="Grigg M."/>
            <person name="Lorenzi H."/>
            <person name="Galac M."/>
        </authorList>
    </citation>
    <scope>NUCLEOTIDE SEQUENCE [LARGE SCALE GENOMIC DNA]</scope>
    <source>
        <strain evidence="2 3">EAF2021</strain>
    </source>
</reference>
<dbReference type="InterPro" id="IPR019956">
    <property type="entry name" value="Ubiquitin_dom"/>
</dbReference>
<dbReference type="InterPro" id="IPR050158">
    <property type="entry name" value="Ubiquitin_ubiquitin-like"/>
</dbReference>
<sequence>MYLYIKPLSGRYITILFEKTDSIKDIKAKIKEKAKIPTDQQLLIYNGKELEDEKTLEYYSINMNSTLDFIRFPMTQKVHKKHKKYLRMNYN</sequence>
<dbReference type="SUPFAM" id="SSF54236">
    <property type="entry name" value="Ubiquitin-like"/>
    <property type="match status" value="1"/>
</dbReference>
<comment type="caution">
    <text evidence="2">The sequence shown here is derived from an EMBL/GenBank/DDBJ whole genome shotgun (WGS) entry which is preliminary data.</text>
</comment>
<name>A0ABR2IP13_9EUKA</name>
<dbReference type="Proteomes" id="UP001470230">
    <property type="component" value="Unassembled WGS sequence"/>
</dbReference>
<feature type="domain" description="Ubiquitin-like" evidence="1">
    <location>
        <begin position="1"/>
        <end position="70"/>
    </location>
</feature>
<dbReference type="PANTHER" id="PTHR10666">
    <property type="entry name" value="UBIQUITIN"/>
    <property type="match status" value="1"/>
</dbReference>
<keyword evidence="3" id="KW-1185">Reference proteome</keyword>